<dbReference type="SUPFAM" id="SSF47986">
    <property type="entry name" value="DEATH domain"/>
    <property type="match status" value="2"/>
</dbReference>
<feature type="region of interest" description="Disordered" evidence="1">
    <location>
        <begin position="700"/>
        <end position="732"/>
    </location>
</feature>
<dbReference type="KEGG" id="cvn:111100879"/>
<evidence type="ECO:0000313" key="4">
    <source>
        <dbReference type="RefSeq" id="XP_022288730.1"/>
    </source>
</evidence>
<dbReference type="GO" id="GO:0070513">
    <property type="term" value="F:death domain binding"/>
    <property type="evidence" value="ECO:0007669"/>
    <property type="project" value="InterPro"/>
</dbReference>
<dbReference type="GO" id="GO:0042981">
    <property type="term" value="P:regulation of apoptotic process"/>
    <property type="evidence" value="ECO:0007669"/>
    <property type="project" value="InterPro"/>
</dbReference>
<evidence type="ECO:0000256" key="1">
    <source>
        <dbReference type="SAM" id="MobiDB-lite"/>
    </source>
</evidence>
<evidence type="ECO:0000259" key="2">
    <source>
        <dbReference type="PROSITE" id="PS50209"/>
    </source>
</evidence>
<dbReference type="PROSITE" id="PS50209">
    <property type="entry name" value="CARD"/>
    <property type="match status" value="2"/>
</dbReference>
<keyword evidence="3" id="KW-1185">Reference proteome</keyword>
<feature type="compositionally biased region" description="Basic and acidic residues" evidence="1">
    <location>
        <begin position="721"/>
        <end position="732"/>
    </location>
</feature>
<dbReference type="Proteomes" id="UP000694844">
    <property type="component" value="Chromosome 6"/>
</dbReference>
<dbReference type="Gene3D" id="1.10.533.10">
    <property type="entry name" value="Death Domain, Fas"/>
    <property type="match status" value="2"/>
</dbReference>
<dbReference type="GeneID" id="111100879"/>
<dbReference type="CDD" id="cd01671">
    <property type="entry name" value="CARD"/>
    <property type="match status" value="2"/>
</dbReference>
<feature type="domain" description="CARD" evidence="2">
    <location>
        <begin position="84"/>
        <end position="174"/>
    </location>
</feature>
<evidence type="ECO:0000313" key="3">
    <source>
        <dbReference type="Proteomes" id="UP000694844"/>
    </source>
</evidence>
<name>A0A8B8AC50_CRAVI</name>
<sequence>MPYAIGLRTVKKIIKILVLGIHVTLHRYVRCFFHVNPVVLSEDVEEENAESLRRLYEGHRLNTSDSDDSSDVEPDPSLDGGRTLPLAEDVLLRRNFIFLKDELSLRWLNDHLYQNEVISVRDLEVVCHGSRPRHEQVDALLKLLLRHGRSASSRFVQILPDCGYRHVLNVFHETTDFKCKEEWMVYQNEIHVDHIKAEHAFLARTIEPVPTADCILQELTEETFSVTDHDEIQNEFSKSKQANVLLAKIAKNNGVVLNCFLHAVEKIRHVLPGTSILKRLKSSVPVTGRPRKQVGVYFQDEHLLTVVDLNYDDDRGDHVIILKFRNRQRRAIQELENVLVRRIHNLDSEIDELANRFMHMSIQDGEAGSIVLYVKALTDRATDSLDKNHLKAFIQHVLHDPQINRLIPAGTLQLQVETITSGFVEGEMWEIERGSLTEILADNRPMLEDELEPFCFLSRFQRDGVFSQAEVEAIRKQGSRRNRANEFLRLLLAKKNPAMEVFVDEMEKLGETYILQQLFPSTISNQCKECLRNAILHNYEEIRDEIDVRIAEYTDPPCHAACEQYKDSSDRYRSPQALLKHVLECETALVRFKKVTRSTPIAGLTESDCTCSGFRDLPSRIQRKKHVYNFRISSVLQKDNPPEKKKPPIIQDLLPTQNVATIEKSTGSNNAVAKGKKLTTKKVVRPKRFNFIIEKTPLNTNSSMTKRFPVSKTKSSKKPLNKNDKPVSQKAS</sequence>
<dbReference type="AlphaFoldDB" id="A0A8B8AC50"/>
<dbReference type="Pfam" id="PF00619">
    <property type="entry name" value="CARD"/>
    <property type="match status" value="2"/>
</dbReference>
<dbReference type="PANTHER" id="PTHR15034">
    <property type="entry name" value="DEATH DOMAIN-CONTAINING PROTEIN CRADD"/>
    <property type="match status" value="1"/>
</dbReference>
<feature type="compositionally biased region" description="Acidic residues" evidence="1">
    <location>
        <begin position="65"/>
        <end position="76"/>
    </location>
</feature>
<protein>
    <submittedName>
        <fullName evidence="4">Uncharacterized protein LOC111100879 isoform X1</fullName>
    </submittedName>
</protein>
<proteinExistence type="predicted"/>
<feature type="region of interest" description="Disordered" evidence="1">
    <location>
        <begin position="61"/>
        <end position="81"/>
    </location>
</feature>
<feature type="domain" description="CARD" evidence="2">
    <location>
        <begin position="432"/>
        <end position="521"/>
    </location>
</feature>
<reference evidence="4" key="1">
    <citation type="submission" date="2025-08" db="UniProtKB">
        <authorList>
            <consortium name="RefSeq"/>
        </authorList>
    </citation>
    <scope>IDENTIFICATION</scope>
    <source>
        <tissue evidence="4">Whole sample</tissue>
    </source>
</reference>
<dbReference type="InterPro" id="IPR001315">
    <property type="entry name" value="CARD"/>
</dbReference>
<gene>
    <name evidence="4" type="primary">LOC111100879</name>
</gene>
<accession>A0A8B8AC50</accession>
<dbReference type="RefSeq" id="XP_022288730.1">
    <property type="nucleotide sequence ID" value="XM_022433022.1"/>
</dbReference>
<dbReference type="OrthoDB" id="6134595at2759"/>
<dbReference type="GO" id="GO:0002020">
    <property type="term" value="F:protease binding"/>
    <property type="evidence" value="ECO:0007669"/>
    <property type="project" value="InterPro"/>
</dbReference>
<dbReference type="PANTHER" id="PTHR15034:SF5">
    <property type="entry name" value="DEATH DOMAIN-CONTAINING PROTEIN CRADD"/>
    <property type="match status" value="1"/>
</dbReference>
<dbReference type="InterPro" id="IPR037939">
    <property type="entry name" value="CRADD"/>
</dbReference>
<dbReference type="InterPro" id="IPR011029">
    <property type="entry name" value="DEATH-like_dom_sf"/>
</dbReference>
<organism evidence="3 4">
    <name type="scientific">Crassostrea virginica</name>
    <name type="common">Eastern oyster</name>
    <dbReference type="NCBI Taxonomy" id="6565"/>
    <lineage>
        <taxon>Eukaryota</taxon>
        <taxon>Metazoa</taxon>
        <taxon>Spiralia</taxon>
        <taxon>Lophotrochozoa</taxon>
        <taxon>Mollusca</taxon>
        <taxon>Bivalvia</taxon>
        <taxon>Autobranchia</taxon>
        <taxon>Pteriomorphia</taxon>
        <taxon>Ostreida</taxon>
        <taxon>Ostreoidea</taxon>
        <taxon>Ostreidae</taxon>
        <taxon>Crassostrea</taxon>
    </lineage>
</organism>